<dbReference type="InterPro" id="IPR019734">
    <property type="entry name" value="TPR_rpt"/>
</dbReference>
<dbReference type="EMBL" id="MBFS01003505">
    <property type="protein sequence ID" value="PVU86320.1"/>
    <property type="molecule type" value="Genomic_DNA"/>
</dbReference>
<proteinExistence type="inferred from homology"/>
<gene>
    <name evidence="2" type="ORF">BB560_006757</name>
</gene>
<dbReference type="InterPro" id="IPR011990">
    <property type="entry name" value="TPR-like_helical_dom_sf"/>
</dbReference>
<reference evidence="2 3" key="1">
    <citation type="journal article" date="2018" name="MBio">
        <title>Comparative Genomics Reveals the Core Gene Toolbox for the Fungus-Insect Symbiosis.</title>
        <authorList>
            <person name="Wang Y."/>
            <person name="Stata M."/>
            <person name="Wang W."/>
            <person name="Stajich J.E."/>
            <person name="White M.M."/>
            <person name="Moncalvo J.M."/>
        </authorList>
    </citation>
    <scope>NUCLEOTIDE SEQUENCE [LARGE SCALE GENOMIC DNA]</scope>
    <source>
        <strain evidence="2 3">SC-DP-2</strain>
    </source>
</reference>
<dbReference type="OrthoDB" id="539634at2759"/>
<dbReference type="SMART" id="SM00028">
    <property type="entry name" value="TPR"/>
    <property type="match status" value="2"/>
</dbReference>
<dbReference type="STRING" id="133381.A0A2T9Y1X0"/>
<accession>A0A2T9Y1X0</accession>
<dbReference type="Gene3D" id="1.25.40.10">
    <property type="entry name" value="Tetratricopeptide repeat domain"/>
    <property type="match status" value="1"/>
</dbReference>
<organism evidence="2 3">
    <name type="scientific">Smittium megazygosporum</name>
    <dbReference type="NCBI Taxonomy" id="133381"/>
    <lineage>
        <taxon>Eukaryota</taxon>
        <taxon>Fungi</taxon>
        <taxon>Fungi incertae sedis</taxon>
        <taxon>Zoopagomycota</taxon>
        <taxon>Kickxellomycotina</taxon>
        <taxon>Harpellomycetes</taxon>
        <taxon>Harpellales</taxon>
        <taxon>Legeriomycetaceae</taxon>
        <taxon>Smittium</taxon>
    </lineage>
</organism>
<name>A0A2T9Y1X0_9FUNG</name>
<comment type="caution">
    <text evidence="2">The sequence shown here is derived from an EMBL/GenBank/DDBJ whole genome shotgun (WGS) entry which is preliminary data.</text>
</comment>
<dbReference type="SUPFAM" id="SSF48452">
    <property type="entry name" value="TPR-like"/>
    <property type="match status" value="1"/>
</dbReference>
<evidence type="ECO:0000313" key="3">
    <source>
        <dbReference type="Proteomes" id="UP000245609"/>
    </source>
</evidence>
<dbReference type="AlphaFoldDB" id="A0A2T9Y1X0"/>
<protein>
    <submittedName>
        <fullName evidence="2">Uncharacterized protein</fullName>
    </submittedName>
</protein>
<dbReference type="PANTHER" id="PTHR21405">
    <property type="entry name" value="CDNA SEQUENCE BC021608"/>
    <property type="match status" value="1"/>
</dbReference>
<dbReference type="InterPro" id="IPR038906">
    <property type="entry name" value="TTC36"/>
</dbReference>
<evidence type="ECO:0000256" key="1">
    <source>
        <dbReference type="ARBA" id="ARBA00006995"/>
    </source>
</evidence>
<dbReference type="Proteomes" id="UP000245609">
    <property type="component" value="Unassembled WGS sequence"/>
</dbReference>
<evidence type="ECO:0000313" key="2">
    <source>
        <dbReference type="EMBL" id="PVU86320.1"/>
    </source>
</evidence>
<dbReference type="PANTHER" id="PTHR21405:SF0">
    <property type="entry name" value="TETRATRICOPEPTIDE REPEAT PROTEIN 36"/>
    <property type="match status" value="1"/>
</dbReference>
<dbReference type="GO" id="GO:0006570">
    <property type="term" value="P:tyrosine metabolic process"/>
    <property type="evidence" value="ECO:0007669"/>
    <property type="project" value="TreeGrafter"/>
</dbReference>
<comment type="similarity">
    <text evidence="1">Belongs to the TTC36 family.</text>
</comment>
<sequence length="194" mass="21222">MAGGLTKHDSDILEAIMTGGLEGELTREDLLGSGTKAQSSSLENITSNLASEVIPPEILQKEKEAVKLAEEGNLEEARDMLSQIIKEHPRYASAYNNRAQVYRLLKDDQSTLADLDKAILEGKSNIHVLSQAYTQRAIVKRSIGDENGCLSDYTIAAELGNEVAKLGKVQENPFAKMCNTAVLKMMQDFKPQSP</sequence>
<keyword evidence="3" id="KW-1185">Reference proteome</keyword>